<reference evidence="1 2" key="1">
    <citation type="submission" date="2019-06" db="EMBL/GenBank/DDBJ databases">
        <title>Sequencing the genomes of 1000 actinobacteria strains.</title>
        <authorList>
            <person name="Klenk H.-P."/>
        </authorList>
    </citation>
    <scope>NUCLEOTIDE SEQUENCE [LARGE SCALE GENOMIC DNA]</scope>
    <source>
        <strain evidence="1 2">DSM 45301</strain>
    </source>
</reference>
<comment type="caution">
    <text evidence="1">The sequence shown here is derived from an EMBL/GenBank/DDBJ whole genome shotgun (WGS) entry which is preliminary data.</text>
</comment>
<evidence type="ECO:0000313" key="1">
    <source>
        <dbReference type="EMBL" id="TQM01717.1"/>
    </source>
</evidence>
<dbReference type="AlphaFoldDB" id="A0A543CX84"/>
<dbReference type="Proteomes" id="UP000315677">
    <property type="component" value="Unassembled WGS sequence"/>
</dbReference>
<name>A0A543CX84_9PSEU</name>
<gene>
    <name evidence="1" type="ORF">FB558_8619</name>
</gene>
<dbReference type="EMBL" id="VFPA01000009">
    <property type="protein sequence ID" value="TQM01717.1"/>
    <property type="molecule type" value="Genomic_DNA"/>
</dbReference>
<proteinExistence type="predicted"/>
<dbReference type="RefSeq" id="WP_142065388.1">
    <property type="nucleotide sequence ID" value="NZ_VFPA01000009.1"/>
</dbReference>
<keyword evidence="2" id="KW-1185">Reference proteome</keyword>
<evidence type="ECO:0000313" key="2">
    <source>
        <dbReference type="Proteomes" id="UP000315677"/>
    </source>
</evidence>
<organism evidence="1 2">
    <name type="scientific">Pseudonocardia kunmingensis</name>
    <dbReference type="NCBI Taxonomy" id="630975"/>
    <lineage>
        <taxon>Bacteria</taxon>
        <taxon>Bacillati</taxon>
        <taxon>Actinomycetota</taxon>
        <taxon>Actinomycetes</taxon>
        <taxon>Pseudonocardiales</taxon>
        <taxon>Pseudonocardiaceae</taxon>
        <taxon>Pseudonocardia</taxon>
    </lineage>
</organism>
<protein>
    <submittedName>
        <fullName evidence="1">Uncharacterized protein</fullName>
    </submittedName>
</protein>
<accession>A0A543CX84</accession>
<sequence>MNDAATTAHGGLLPAVHPLHCTPFRPTGAEPVASALWSRLNVEHPVLSRLPARERLLAAA</sequence>